<keyword evidence="8" id="KW-0804">Transcription</keyword>
<feature type="compositionally biased region" description="Low complexity" evidence="11">
    <location>
        <begin position="254"/>
        <end position="266"/>
    </location>
</feature>
<evidence type="ECO:0000256" key="11">
    <source>
        <dbReference type="SAM" id="MobiDB-lite"/>
    </source>
</evidence>
<keyword evidence="4" id="KW-0862">Zinc</keyword>
<dbReference type="Pfam" id="PF08209">
    <property type="entry name" value="Sgf11"/>
    <property type="match status" value="1"/>
</dbReference>
<proteinExistence type="inferred from homology"/>
<feature type="region of interest" description="Disordered" evidence="11">
    <location>
        <begin position="225"/>
        <end position="350"/>
    </location>
</feature>
<dbReference type="EMBL" id="JAACJN010000049">
    <property type="protein sequence ID" value="KAF5382953.1"/>
    <property type="molecule type" value="Genomic_DNA"/>
</dbReference>
<evidence type="ECO:0000256" key="2">
    <source>
        <dbReference type="ARBA" id="ARBA00022723"/>
    </source>
</evidence>
<evidence type="ECO:0000256" key="7">
    <source>
        <dbReference type="ARBA" id="ARBA00023159"/>
    </source>
</evidence>
<feature type="region of interest" description="Disordered" evidence="11">
    <location>
        <begin position="152"/>
        <end position="194"/>
    </location>
</feature>
<evidence type="ECO:0000256" key="8">
    <source>
        <dbReference type="ARBA" id="ARBA00023163"/>
    </source>
</evidence>
<evidence type="ECO:0000256" key="9">
    <source>
        <dbReference type="ARBA" id="ARBA00023242"/>
    </source>
</evidence>
<feature type="compositionally biased region" description="Polar residues" evidence="11">
    <location>
        <begin position="275"/>
        <end position="304"/>
    </location>
</feature>
<dbReference type="OrthoDB" id="21557at2759"/>
<evidence type="ECO:0000256" key="10">
    <source>
        <dbReference type="RuleBase" id="RU261113"/>
    </source>
</evidence>
<feature type="compositionally biased region" description="Polar residues" evidence="11">
    <location>
        <begin position="82"/>
        <end position="101"/>
    </location>
</feature>
<dbReference type="InterPro" id="IPR013246">
    <property type="entry name" value="SAGA_su_Sgf11"/>
</dbReference>
<dbReference type="PANTHER" id="PTHR46367:SF1">
    <property type="entry name" value="ATAXIN-7-LIKE PROTEIN 3"/>
    <property type="match status" value="1"/>
</dbReference>
<evidence type="ECO:0000256" key="1">
    <source>
        <dbReference type="ARBA" id="ARBA00004123"/>
    </source>
</evidence>
<feature type="region of interest" description="Disordered" evidence="11">
    <location>
        <begin position="82"/>
        <end position="111"/>
    </location>
</feature>
<feature type="compositionally biased region" description="Basic residues" evidence="11">
    <location>
        <begin position="183"/>
        <end position="194"/>
    </location>
</feature>
<dbReference type="GO" id="GO:0000124">
    <property type="term" value="C:SAGA complex"/>
    <property type="evidence" value="ECO:0007669"/>
    <property type="project" value="TreeGrafter"/>
</dbReference>
<dbReference type="PANTHER" id="PTHR46367">
    <property type="entry name" value="ATAXIN-7-LIKE PROTEIN 3"/>
    <property type="match status" value="1"/>
</dbReference>
<keyword evidence="6" id="KW-0805">Transcription regulation</keyword>
<organism evidence="12 13">
    <name type="scientific">Collybiopsis confluens</name>
    <dbReference type="NCBI Taxonomy" id="2823264"/>
    <lineage>
        <taxon>Eukaryota</taxon>
        <taxon>Fungi</taxon>
        <taxon>Dikarya</taxon>
        <taxon>Basidiomycota</taxon>
        <taxon>Agaricomycotina</taxon>
        <taxon>Agaricomycetes</taxon>
        <taxon>Agaricomycetidae</taxon>
        <taxon>Agaricales</taxon>
        <taxon>Marasmiineae</taxon>
        <taxon>Omphalotaceae</taxon>
        <taxon>Collybiopsis</taxon>
    </lineage>
</organism>
<feature type="compositionally biased region" description="Low complexity" evidence="11">
    <location>
        <begin position="341"/>
        <end position="350"/>
    </location>
</feature>
<evidence type="ECO:0000256" key="6">
    <source>
        <dbReference type="ARBA" id="ARBA00023015"/>
    </source>
</evidence>
<evidence type="ECO:0000256" key="3">
    <source>
        <dbReference type="ARBA" id="ARBA00022771"/>
    </source>
</evidence>
<keyword evidence="5" id="KW-0156">Chromatin regulator</keyword>
<dbReference type="GO" id="GO:0008270">
    <property type="term" value="F:zinc ion binding"/>
    <property type="evidence" value="ECO:0007669"/>
    <property type="project" value="UniProtKB-KW"/>
</dbReference>
<evidence type="ECO:0000313" key="12">
    <source>
        <dbReference type="EMBL" id="KAF5382953.1"/>
    </source>
</evidence>
<evidence type="ECO:0000256" key="4">
    <source>
        <dbReference type="ARBA" id="ARBA00022833"/>
    </source>
</evidence>
<protein>
    <recommendedName>
        <fullName evidence="10">SAGA-associated factor 11</fullName>
    </recommendedName>
</protein>
<keyword evidence="7 10" id="KW-0010">Activator</keyword>
<dbReference type="Gene3D" id="3.30.160.60">
    <property type="entry name" value="Classic Zinc Finger"/>
    <property type="match status" value="1"/>
</dbReference>
<dbReference type="Proteomes" id="UP000518752">
    <property type="component" value="Unassembled WGS sequence"/>
</dbReference>
<dbReference type="GO" id="GO:0003713">
    <property type="term" value="F:transcription coactivator activity"/>
    <property type="evidence" value="ECO:0007669"/>
    <property type="project" value="TreeGrafter"/>
</dbReference>
<feature type="compositionally biased region" description="Pro residues" evidence="11">
    <location>
        <begin position="311"/>
        <end position="326"/>
    </location>
</feature>
<evidence type="ECO:0000313" key="13">
    <source>
        <dbReference type="Proteomes" id="UP000518752"/>
    </source>
</evidence>
<keyword evidence="13" id="KW-1185">Reference proteome</keyword>
<reference evidence="12 13" key="1">
    <citation type="journal article" date="2020" name="ISME J.">
        <title>Uncovering the hidden diversity of litter-decomposition mechanisms in mushroom-forming fungi.</title>
        <authorList>
            <person name="Floudas D."/>
            <person name="Bentzer J."/>
            <person name="Ahren D."/>
            <person name="Johansson T."/>
            <person name="Persson P."/>
            <person name="Tunlid A."/>
        </authorList>
    </citation>
    <scope>NUCLEOTIDE SEQUENCE [LARGE SCALE GENOMIC DNA]</scope>
    <source>
        <strain evidence="12 13">CBS 406.79</strain>
    </source>
</reference>
<sequence length="350" mass="37389">MPLSKVEKAERDQILQALSTKLFCDILDDFVMDIALEAHAEVSRSRVSCETCAVIQVERQAWTLHLAHLSCIHSAVHVPASANQNSQAKPSPTVPDISSGTEGRAGTPNGVKGDGMIHLKCVNCERTIASNRYAPHLSSCMGLNNSRRGAVRGTIKSKQSSDAGRSGSPASEAGYISDEKSPQKSKGKSKAKRVGQLHATAVLNVCCIVKIIRADEAEFNLKRKRPISPQISPSKKQKQKGTRGPVTRVDEVSRSSSTLQSTNSQSKIPSKLRDSSTAPLNDSNSSRESSPDASLSSALTSSFKNKGLTVRPPPVPLKQPSPPRAPVPFSYIDHDDGGDETGSSTDPDSS</sequence>
<evidence type="ECO:0000256" key="5">
    <source>
        <dbReference type="ARBA" id="ARBA00022853"/>
    </source>
</evidence>
<comment type="caution">
    <text evidence="12">The sequence shown here is derived from an EMBL/GenBank/DDBJ whole genome shotgun (WGS) entry which is preliminary data.</text>
</comment>
<dbReference type="InterPro" id="IPR051078">
    <property type="entry name" value="SGF11"/>
</dbReference>
<name>A0A8H5HGP7_9AGAR</name>
<dbReference type="GO" id="GO:0071819">
    <property type="term" value="C:DUBm complex"/>
    <property type="evidence" value="ECO:0007669"/>
    <property type="project" value="TreeGrafter"/>
</dbReference>
<keyword evidence="3" id="KW-0863">Zinc-finger</keyword>
<gene>
    <name evidence="12" type="ORF">D9757_006285</name>
</gene>
<keyword evidence="9" id="KW-0539">Nucleus</keyword>
<keyword evidence="2" id="KW-0479">Metal-binding</keyword>
<comment type="subcellular location">
    <subcellularLocation>
        <location evidence="1 10">Nucleus</location>
    </subcellularLocation>
</comment>
<dbReference type="GO" id="GO:0006357">
    <property type="term" value="P:regulation of transcription by RNA polymerase II"/>
    <property type="evidence" value="ECO:0007669"/>
    <property type="project" value="TreeGrafter"/>
</dbReference>
<accession>A0A8H5HGP7</accession>
<dbReference type="AlphaFoldDB" id="A0A8H5HGP7"/>
<dbReference type="GO" id="GO:0006325">
    <property type="term" value="P:chromatin organization"/>
    <property type="evidence" value="ECO:0007669"/>
    <property type="project" value="UniProtKB-KW"/>
</dbReference>
<comment type="similarity">
    <text evidence="10">Belongs to the SGF11 family.</text>
</comment>